<organism evidence="2 3">
    <name type="scientific">Cyclobacterium qasimii</name>
    <dbReference type="NCBI Taxonomy" id="1350429"/>
    <lineage>
        <taxon>Bacteria</taxon>
        <taxon>Pseudomonadati</taxon>
        <taxon>Bacteroidota</taxon>
        <taxon>Cytophagia</taxon>
        <taxon>Cytophagales</taxon>
        <taxon>Cyclobacteriaceae</taxon>
        <taxon>Cyclobacterium</taxon>
    </lineage>
</organism>
<name>A0A512C8I0_9BACT</name>
<comment type="caution">
    <text evidence="2">The sequence shown here is derived from an EMBL/GenBank/DDBJ whole genome shotgun (WGS) entry which is preliminary data.</text>
</comment>
<dbReference type="Proteomes" id="UP000321301">
    <property type="component" value="Unassembled WGS sequence"/>
</dbReference>
<feature type="region of interest" description="Disordered" evidence="1">
    <location>
        <begin position="42"/>
        <end position="63"/>
    </location>
</feature>
<proteinExistence type="predicted"/>
<evidence type="ECO:0000313" key="2">
    <source>
        <dbReference type="EMBL" id="GEO20512.1"/>
    </source>
</evidence>
<dbReference type="PROSITE" id="PS51257">
    <property type="entry name" value="PROKAR_LIPOPROTEIN"/>
    <property type="match status" value="1"/>
</dbReference>
<evidence type="ECO:0000313" key="3">
    <source>
        <dbReference type="Proteomes" id="UP000321301"/>
    </source>
</evidence>
<protein>
    <submittedName>
        <fullName evidence="2">Uncharacterized protein</fullName>
    </submittedName>
</protein>
<gene>
    <name evidence="2" type="ORF">CQA01_10460</name>
</gene>
<dbReference type="RefSeq" id="WP_040413944.1">
    <property type="nucleotide sequence ID" value="NZ_BJYV01000003.1"/>
</dbReference>
<keyword evidence="3" id="KW-1185">Reference proteome</keyword>
<evidence type="ECO:0000256" key="1">
    <source>
        <dbReference type="SAM" id="MobiDB-lite"/>
    </source>
</evidence>
<sequence>MKRYINIFLIALMTTSFLSLTSCREKKETTGDKIEEAVEDTGDAIEEGAEEVEDEIDDATDDN</sequence>
<accession>A0A512C8I0</accession>
<dbReference type="AlphaFoldDB" id="A0A512C8I0"/>
<dbReference type="EMBL" id="BJYV01000003">
    <property type="protein sequence ID" value="GEO20512.1"/>
    <property type="molecule type" value="Genomic_DNA"/>
</dbReference>
<reference evidence="2 3" key="1">
    <citation type="submission" date="2019-07" db="EMBL/GenBank/DDBJ databases">
        <title>Whole genome shotgun sequence of Cyclobacterium qasimii NBRC 106168.</title>
        <authorList>
            <person name="Hosoyama A."/>
            <person name="Uohara A."/>
            <person name="Ohji S."/>
            <person name="Ichikawa N."/>
        </authorList>
    </citation>
    <scope>NUCLEOTIDE SEQUENCE [LARGE SCALE GENOMIC DNA]</scope>
    <source>
        <strain evidence="2 3">NBRC 106168</strain>
    </source>
</reference>